<evidence type="ECO:0008006" key="4">
    <source>
        <dbReference type="Google" id="ProtNLM"/>
    </source>
</evidence>
<proteinExistence type="predicted"/>
<organism evidence="2 3">
    <name type="scientific">Plantactinospora endophytica</name>
    <dbReference type="NCBI Taxonomy" id="673535"/>
    <lineage>
        <taxon>Bacteria</taxon>
        <taxon>Bacillati</taxon>
        <taxon>Actinomycetota</taxon>
        <taxon>Actinomycetes</taxon>
        <taxon>Micromonosporales</taxon>
        <taxon>Micromonosporaceae</taxon>
        <taxon>Plantactinospora</taxon>
    </lineage>
</organism>
<feature type="region of interest" description="Disordered" evidence="1">
    <location>
        <begin position="102"/>
        <end position="122"/>
    </location>
</feature>
<dbReference type="EMBL" id="BONW01000039">
    <property type="protein sequence ID" value="GIG91570.1"/>
    <property type="molecule type" value="Genomic_DNA"/>
</dbReference>
<feature type="compositionally biased region" description="Basic and acidic residues" evidence="1">
    <location>
        <begin position="102"/>
        <end position="111"/>
    </location>
</feature>
<dbReference type="InterPro" id="IPR053977">
    <property type="entry name" value="Rv2466c-like"/>
</dbReference>
<comment type="caution">
    <text evidence="2">The sequence shown here is derived from an EMBL/GenBank/DDBJ whole genome shotgun (WGS) entry which is preliminary data.</text>
</comment>
<reference evidence="2 3" key="1">
    <citation type="submission" date="2021-01" db="EMBL/GenBank/DDBJ databases">
        <title>Whole genome shotgun sequence of Plantactinospora endophytica NBRC 110450.</title>
        <authorList>
            <person name="Komaki H."/>
            <person name="Tamura T."/>
        </authorList>
    </citation>
    <scope>NUCLEOTIDE SEQUENCE [LARGE SCALE GENOMIC DNA]</scope>
    <source>
        <strain evidence="2 3">NBRC 110450</strain>
    </source>
</reference>
<dbReference type="InterPro" id="IPR036249">
    <property type="entry name" value="Thioredoxin-like_sf"/>
</dbReference>
<dbReference type="Proteomes" id="UP000646749">
    <property type="component" value="Unassembled WGS sequence"/>
</dbReference>
<dbReference type="Gene3D" id="3.40.30.10">
    <property type="entry name" value="Glutaredoxin"/>
    <property type="match status" value="1"/>
</dbReference>
<accession>A0ABQ4EA08</accession>
<evidence type="ECO:0000256" key="1">
    <source>
        <dbReference type="SAM" id="MobiDB-lite"/>
    </source>
</evidence>
<sequence length="346" mass="38370">MSRRPATDQLGWSHLPRRPLWLCRVCATDWPCLTARTLLPLDYVTDPIGLAVFLAGLMQEAMADLHRLHPSRRPDPKLMHARFLGWTAPRLRIARDRLRLGSEETRKEPRMAETTLPEEETTLPEEATTIAETMAPETMAPETTVADLWFDPSCPYTWTTSRWLLEVAKVRPVEPRWHLMSLSVLNEGRDDDPEGDPEGYLWVPVRICAAAREKHGPEALARLYTAMWTTARAEGDWLGDLHTALAAAGLPRELAEAGMSTEYDEIVRASHAEAIALVGEHVGTPIIAATAPDGRRVAFFGPVISRIPTGEEAGRLWDGTLLVAGVPGFHELKAAPHAPPQLDYPG</sequence>
<protein>
    <recommendedName>
        <fullName evidence="4">Disulfide bond formation protein DsbA</fullName>
    </recommendedName>
</protein>
<keyword evidence="3" id="KW-1185">Reference proteome</keyword>
<evidence type="ECO:0000313" key="3">
    <source>
        <dbReference type="Proteomes" id="UP000646749"/>
    </source>
</evidence>
<evidence type="ECO:0000313" key="2">
    <source>
        <dbReference type="EMBL" id="GIG91570.1"/>
    </source>
</evidence>
<dbReference type="SUPFAM" id="SSF52833">
    <property type="entry name" value="Thioredoxin-like"/>
    <property type="match status" value="1"/>
</dbReference>
<dbReference type="Pfam" id="PF22234">
    <property type="entry name" value="Rv2466c-like"/>
    <property type="match status" value="1"/>
</dbReference>
<gene>
    <name evidence="2" type="ORF">Pen02_65060</name>
</gene>
<name>A0ABQ4EA08_9ACTN</name>